<name>A0A6A6JY80_WESOR</name>
<proteinExistence type="predicted"/>
<evidence type="ECO:0000313" key="1">
    <source>
        <dbReference type="EMBL" id="KAF2281174.1"/>
    </source>
</evidence>
<dbReference type="Proteomes" id="UP000800097">
    <property type="component" value="Unassembled WGS sequence"/>
</dbReference>
<organism evidence="1 2">
    <name type="scientific">Westerdykella ornata</name>
    <dbReference type="NCBI Taxonomy" id="318751"/>
    <lineage>
        <taxon>Eukaryota</taxon>
        <taxon>Fungi</taxon>
        <taxon>Dikarya</taxon>
        <taxon>Ascomycota</taxon>
        <taxon>Pezizomycotina</taxon>
        <taxon>Dothideomycetes</taxon>
        <taxon>Pleosporomycetidae</taxon>
        <taxon>Pleosporales</taxon>
        <taxon>Sporormiaceae</taxon>
        <taxon>Westerdykella</taxon>
    </lineage>
</organism>
<dbReference type="RefSeq" id="XP_033658711.1">
    <property type="nucleotide sequence ID" value="XM_033800536.1"/>
</dbReference>
<accession>A0A6A6JY80</accession>
<reference evidence="1" key="1">
    <citation type="journal article" date="2020" name="Stud. Mycol.">
        <title>101 Dothideomycetes genomes: a test case for predicting lifestyles and emergence of pathogens.</title>
        <authorList>
            <person name="Haridas S."/>
            <person name="Albert R."/>
            <person name="Binder M."/>
            <person name="Bloem J."/>
            <person name="Labutti K."/>
            <person name="Salamov A."/>
            <person name="Andreopoulos B."/>
            <person name="Baker S."/>
            <person name="Barry K."/>
            <person name="Bills G."/>
            <person name="Bluhm B."/>
            <person name="Cannon C."/>
            <person name="Castanera R."/>
            <person name="Culley D."/>
            <person name="Daum C."/>
            <person name="Ezra D."/>
            <person name="Gonzalez J."/>
            <person name="Henrissat B."/>
            <person name="Kuo A."/>
            <person name="Liang C."/>
            <person name="Lipzen A."/>
            <person name="Lutzoni F."/>
            <person name="Magnuson J."/>
            <person name="Mondo S."/>
            <person name="Nolan M."/>
            <person name="Ohm R."/>
            <person name="Pangilinan J."/>
            <person name="Park H.-J."/>
            <person name="Ramirez L."/>
            <person name="Alfaro M."/>
            <person name="Sun H."/>
            <person name="Tritt A."/>
            <person name="Yoshinaga Y."/>
            <person name="Zwiers L.-H."/>
            <person name="Turgeon B."/>
            <person name="Goodwin S."/>
            <person name="Spatafora J."/>
            <person name="Crous P."/>
            <person name="Grigoriev I."/>
        </authorList>
    </citation>
    <scope>NUCLEOTIDE SEQUENCE</scope>
    <source>
        <strain evidence="1">CBS 379.55</strain>
    </source>
</reference>
<gene>
    <name evidence="1" type="ORF">EI97DRAFT_454388</name>
</gene>
<dbReference type="AlphaFoldDB" id="A0A6A6JY80"/>
<dbReference type="OrthoDB" id="4156665at2759"/>
<evidence type="ECO:0000313" key="2">
    <source>
        <dbReference type="Proteomes" id="UP000800097"/>
    </source>
</evidence>
<protein>
    <submittedName>
        <fullName evidence="1">Uncharacterized protein</fullName>
    </submittedName>
</protein>
<dbReference type="EMBL" id="ML986484">
    <property type="protein sequence ID" value="KAF2281174.1"/>
    <property type="molecule type" value="Genomic_DNA"/>
</dbReference>
<sequence>MGLHTRSPEFADKLSQLRLKIAPIVHLETGLPPPEFPSNLLSLFLLTESDLDSMAHYYSQVTPDRLTYAYPQTMDWNRPILERPRPGEPPECRLSDYERLRVKMRMFAKFIGMKGAETPRWEMERQMELWGRQMEDWVRREKEEEEVGLEDVRGLECVEREENRDHGLGFD</sequence>
<keyword evidence="2" id="KW-1185">Reference proteome</keyword>
<dbReference type="GeneID" id="54553711"/>